<dbReference type="AlphaFoldDB" id="A0A386UTJ5"/>
<evidence type="ECO:0000313" key="1">
    <source>
        <dbReference type="EMBL" id="AYF03688.1"/>
    </source>
</evidence>
<reference evidence="2" key="1">
    <citation type="submission" date="2018-07" db="EMBL/GenBank/DDBJ databases">
        <title>Genome Structure of the Opportunistic Pathogen Paracoccus yeei (Alphaproteobacteria) and Identification of Putative Virulence Factors.</title>
        <authorList>
            <person name="Lasek R."/>
            <person name="Szuplewska M."/>
            <person name="Mitura M."/>
            <person name="Decewicz P."/>
            <person name="Chmielowska C."/>
            <person name="Pawlot A."/>
            <person name="Sentkowska D."/>
            <person name="Czarnecki J."/>
            <person name="Bartosik D."/>
        </authorList>
    </citation>
    <scope>NUCLEOTIDE SEQUENCE [LARGE SCALE GENOMIC DNA]</scope>
    <source>
        <strain evidence="2">CCUG 32053</strain>
        <plasmid evidence="2">pyee2</plasmid>
    </source>
</reference>
<geneLocation type="plasmid" evidence="2">
    <name>pyee2</name>
</geneLocation>
<organism evidence="1 2">
    <name type="scientific">Paracoccus yeei</name>
    <dbReference type="NCBI Taxonomy" id="147645"/>
    <lineage>
        <taxon>Bacteria</taxon>
        <taxon>Pseudomonadati</taxon>
        <taxon>Pseudomonadota</taxon>
        <taxon>Alphaproteobacteria</taxon>
        <taxon>Rhodobacterales</taxon>
        <taxon>Paracoccaceae</taxon>
        <taxon>Paracoccus</taxon>
    </lineage>
</organism>
<protein>
    <submittedName>
        <fullName evidence="1">Uncharacterized protein</fullName>
    </submittedName>
</protein>
<proteinExistence type="predicted"/>
<evidence type="ECO:0000313" key="2">
    <source>
        <dbReference type="Proteomes" id="UP000272010"/>
    </source>
</evidence>
<dbReference type="EMBL" id="CP031080">
    <property type="protein sequence ID" value="AYF03688.1"/>
    <property type="molecule type" value="Genomic_DNA"/>
</dbReference>
<name>A0A386UTJ5_9RHOB</name>
<gene>
    <name evidence="1" type="ORF">PY32053_04150</name>
</gene>
<dbReference type="Proteomes" id="UP000272010">
    <property type="component" value="Plasmid pYEE2"/>
</dbReference>
<accession>A0A386UTJ5</accession>
<keyword evidence="1" id="KW-0614">Plasmid</keyword>
<sequence length="43" mass="4462">MPGSSCRTSKPAIKQAGDRMTVISPGISCQFQPPEARAGSAQN</sequence>